<dbReference type="KEGG" id="nsh:GXM_02071"/>
<name>A0A5P8VWS5_9NOSO</name>
<keyword evidence="1" id="KW-0547">Nucleotide-binding</keyword>
<reference evidence="1 2" key="1">
    <citation type="submission" date="2019-10" db="EMBL/GenBank/DDBJ databases">
        <title>Genomic and transcriptomic insights into the perfect genentic adaptation of a filamentous nitrogen-fixing cyanobacterium to rice fields.</title>
        <authorList>
            <person name="Chen Z."/>
        </authorList>
    </citation>
    <scope>NUCLEOTIDE SEQUENCE [LARGE SCALE GENOMIC DNA]</scope>
    <source>
        <strain evidence="1">CCNUC1</strain>
    </source>
</reference>
<evidence type="ECO:0000313" key="2">
    <source>
        <dbReference type="Proteomes" id="UP000326678"/>
    </source>
</evidence>
<accession>A0A5P8VWS5</accession>
<dbReference type="EMBL" id="CP045226">
    <property type="protein sequence ID" value="QFS44596.1"/>
    <property type="molecule type" value="Genomic_DNA"/>
</dbReference>
<dbReference type="PRINTS" id="PR00364">
    <property type="entry name" value="DISEASERSIST"/>
</dbReference>
<organism evidence="1 2">
    <name type="scientific">Nostoc sphaeroides CCNUC1</name>
    <dbReference type="NCBI Taxonomy" id="2653204"/>
    <lineage>
        <taxon>Bacteria</taxon>
        <taxon>Bacillati</taxon>
        <taxon>Cyanobacteriota</taxon>
        <taxon>Cyanophyceae</taxon>
        <taxon>Nostocales</taxon>
        <taxon>Nostocaceae</taxon>
        <taxon>Nostoc</taxon>
    </lineage>
</organism>
<dbReference type="InterPro" id="IPR027417">
    <property type="entry name" value="P-loop_NTPase"/>
</dbReference>
<dbReference type="Gene3D" id="3.40.50.300">
    <property type="entry name" value="P-loop containing nucleotide triphosphate hydrolases"/>
    <property type="match status" value="1"/>
</dbReference>
<keyword evidence="1" id="KW-0067">ATP-binding</keyword>
<sequence>MPSLKLSLNGLQIVKQARQEKGWTIDNPRWLEEASQILEPGRDWENAEVFAAGISLPTWKRFLQGNAIDASVFKAFCQVLSLNWQDLLERPLNSSLSGKTQIPNIPLFFGRRYELATLTQAIEQGTRLIAITGMGGIGKTALAAKLAAASESSFQQTLWFGFHLTPPTIDSLPSLPPKTLLVFDGWDRILGGDLRQRAGQYRLEYEFYAGFLRSLVQTNHSSCVILTSREQPEGLNLLSGNGAVIFPLGGLMEGAIELLQHHQLTFDAQQWIALVNQYGGNPLFLNMAANFIHELFAGDVGEFLASGTIVTGEFEPLVAQWLRHISILEQTLIKCLATQVQGLTREEILLHLGNYASNGDILAALLSLKRRALVETIKDGNKERFFLQPVIFKCVQRLFLSKE</sequence>
<protein>
    <submittedName>
        <fullName evidence="1">ATP-binding protein</fullName>
    </submittedName>
</protein>
<proteinExistence type="predicted"/>
<dbReference type="Proteomes" id="UP000326678">
    <property type="component" value="Chromosome Gxm1"/>
</dbReference>
<keyword evidence="2" id="KW-1185">Reference proteome</keyword>
<dbReference type="RefSeq" id="WP_152588700.1">
    <property type="nucleotide sequence ID" value="NZ_CP045226.1"/>
</dbReference>
<dbReference type="SUPFAM" id="SSF52540">
    <property type="entry name" value="P-loop containing nucleoside triphosphate hydrolases"/>
    <property type="match status" value="1"/>
</dbReference>
<dbReference type="GO" id="GO:0005524">
    <property type="term" value="F:ATP binding"/>
    <property type="evidence" value="ECO:0007669"/>
    <property type="project" value="UniProtKB-KW"/>
</dbReference>
<evidence type="ECO:0000313" key="1">
    <source>
        <dbReference type="EMBL" id="QFS44596.1"/>
    </source>
</evidence>
<dbReference type="AlphaFoldDB" id="A0A5P8VWS5"/>
<gene>
    <name evidence="1" type="ORF">GXM_02071</name>
</gene>